<evidence type="ECO:0000256" key="1">
    <source>
        <dbReference type="PROSITE-ProRule" id="PRU00339"/>
    </source>
</evidence>
<reference evidence="2 3" key="1">
    <citation type="submission" date="2019-03" db="EMBL/GenBank/DDBJ databases">
        <title>Diversity of the mouse oral microbiome.</title>
        <authorList>
            <person name="Joseph S."/>
            <person name="Aduse-Opoku J."/>
            <person name="Curtis M."/>
            <person name="Wade W."/>
            <person name="Hashim A."/>
        </authorList>
    </citation>
    <scope>NUCLEOTIDE SEQUENCE [LARGE SCALE GENOMIC DNA]</scope>
    <source>
        <strain evidence="2 3">HT4</strain>
    </source>
</reference>
<name>A0A4Y9FLC8_STRAI</name>
<protein>
    <submittedName>
        <fullName evidence="2">Uncharacterized protein</fullName>
    </submittedName>
</protein>
<keyword evidence="1" id="KW-0802">TPR repeat</keyword>
<dbReference type="SUPFAM" id="SSF48452">
    <property type="entry name" value="TPR-like"/>
    <property type="match status" value="1"/>
</dbReference>
<proteinExistence type="predicted"/>
<evidence type="ECO:0000313" key="2">
    <source>
        <dbReference type="EMBL" id="TFU30005.1"/>
    </source>
</evidence>
<comment type="caution">
    <text evidence="2">The sequence shown here is derived from an EMBL/GenBank/DDBJ whole genome shotgun (WGS) entry which is preliminary data.</text>
</comment>
<feature type="repeat" description="TPR" evidence="1">
    <location>
        <begin position="182"/>
        <end position="215"/>
    </location>
</feature>
<accession>A0A4Y9FLC8</accession>
<organism evidence="2 3">
    <name type="scientific">Streptococcus acidominimus</name>
    <dbReference type="NCBI Taxonomy" id="1326"/>
    <lineage>
        <taxon>Bacteria</taxon>
        <taxon>Bacillati</taxon>
        <taxon>Bacillota</taxon>
        <taxon>Bacilli</taxon>
        <taxon>Lactobacillales</taxon>
        <taxon>Streptococcaceae</taxon>
        <taxon>Streptococcus</taxon>
    </lineage>
</organism>
<dbReference type="Proteomes" id="UP000297747">
    <property type="component" value="Unassembled WGS sequence"/>
</dbReference>
<dbReference type="EMBL" id="SPQA01000029">
    <property type="protein sequence ID" value="TFU30005.1"/>
    <property type="molecule type" value="Genomic_DNA"/>
</dbReference>
<dbReference type="InterPro" id="IPR011990">
    <property type="entry name" value="TPR-like_helical_dom_sf"/>
</dbReference>
<dbReference type="InterPro" id="IPR019734">
    <property type="entry name" value="TPR_rpt"/>
</dbReference>
<dbReference type="RefSeq" id="WP_135053178.1">
    <property type="nucleotide sequence ID" value="NZ_CAKOCW010000108.1"/>
</dbReference>
<dbReference type="Gene3D" id="1.25.40.10">
    <property type="entry name" value="Tetratricopeptide repeat domain"/>
    <property type="match status" value="2"/>
</dbReference>
<dbReference type="AlphaFoldDB" id="A0A4Y9FLC8"/>
<sequence>MYEVEKTEYYLELARKLGDKNIIIEANYMLAMLFARHHKKHLLNDSYSKALLNEAYSYFGDEVTINKIFNRNGYALLLFKDRRVDDAISMLKECINSLIHLKKISNDSAIEIHESVLVYNVLQCYFSKKNHNQVDKYFRKLELLDPNFLEYKIEYARYLLENGSKDFCEFIDKIAFFGKDFPEIYSLIGFYHYKNNNLEKSLENYQQAYHLSDRGFEFWYDLQYLYTELGMYDDAQKLLEQCQFKISELDLEVLEDYLIISLEILYNCNKFEQMQPLLRILDIHFGDSIKSVELKKFIERKISKLNE</sequence>
<gene>
    <name evidence="2" type="ORF">E4U01_07740</name>
</gene>
<evidence type="ECO:0000313" key="3">
    <source>
        <dbReference type="Proteomes" id="UP000297747"/>
    </source>
</evidence>
<dbReference type="PROSITE" id="PS50005">
    <property type="entry name" value="TPR"/>
    <property type="match status" value="1"/>
</dbReference>